<dbReference type="InterPro" id="IPR042174">
    <property type="entry name" value="RecF_2"/>
</dbReference>
<keyword evidence="6 9" id="KW-0547">Nucleotide-binding</keyword>
<dbReference type="NCBIfam" id="TIGR00611">
    <property type="entry name" value="recf"/>
    <property type="match status" value="1"/>
</dbReference>
<sequence>MVLKHIEYQGFRNLVDTEIQLAADFNYMIGDNGAGKTNVLEAIFYAGNASSFRETEDRNLIRFDAEFLRVEANADEGRNAAVYLDKKTKKLTLCGNNVSRISDFVGWLGVTIISIEDIWIVRGAPSKRRAFLDWAIAKLSPAYVADLIEYRKIVRQRNRFLQSLSDNGGKKLFDVLDEQLIKCGNEIYRKRAARLPGLRTKFADFGANFSIKKFDVDYQCKCANMELDQSVLKRVRQREIALGQTVVGPHRDDLLFSIDGRAMQHYASEGEERVASISLKLAEAEMLYEVRGERPILLLDEASAELDSKKRDILLGLLQGQVFFASTRMPPLKPGAEKQSRVFHIERGVVEVS</sequence>
<dbReference type="Pfam" id="PF02463">
    <property type="entry name" value="SMC_N"/>
    <property type="match status" value="1"/>
</dbReference>
<evidence type="ECO:0000256" key="5">
    <source>
        <dbReference type="ARBA" id="ARBA00022705"/>
    </source>
</evidence>
<evidence type="ECO:0000256" key="4">
    <source>
        <dbReference type="ARBA" id="ARBA00022490"/>
    </source>
</evidence>
<accession>A0A0S8GLQ6</accession>
<dbReference type="GO" id="GO:0000731">
    <property type="term" value="P:DNA synthesis involved in DNA repair"/>
    <property type="evidence" value="ECO:0007669"/>
    <property type="project" value="TreeGrafter"/>
</dbReference>
<keyword evidence="9" id="KW-0234">DNA repair</keyword>
<dbReference type="GO" id="GO:0006302">
    <property type="term" value="P:double-strand break repair"/>
    <property type="evidence" value="ECO:0007669"/>
    <property type="project" value="TreeGrafter"/>
</dbReference>
<dbReference type="GO" id="GO:0005524">
    <property type="term" value="F:ATP binding"/>
    <property type="evidence" value="ECO:0007669"/>
    <property type="project" value="UniProtKB-UniRule"/>
</dbReference>
<dbReference type="InterPro" id="IPR001238">
    <property type="entry name" value="DNA-binding_RecF"/>
</dbReference>
<keyword evidence="9" id="KW-0227">DNA damage</keyword>
<evidence type="ECO:0000259" key="10">
    <source>
        <dbReference type="Pfam" id="PF02463"/>
    </source>
</evidence>
<dbReference type="PROSITE" id="PS00617">
    <property type="entry name" value="RECF_1"/>
    <property type="match status" value="1"/>
</dbReference>
<keyword evidence="4 9" id="KW-0963">Cytoplasm</keyword>
<name>A0A0S8GLQ6_UNCW3</name>
<organism evidence="11 12">
    <name type="scientific">candidate division WOR_3 bacterium SM23_60</name>
    <dbReference type="NCBI Taxonomy" id="1703780"/>
    <lineage>
        <taxon>Bacteria</taxon>
        <taxon>Bacteria division WOR-3</taxon>
    </lineage>
</organism>
<dbReference type="AlphaFoldDB" id="A0A0S8GLQ6"/>
<evidence type="ECO:0000256" key="2">
    <source>
        <dbReference type="ARBA" id="ARBA00008016"/>
    </source>
</evidence>
<comment type="caution">
    <text evidence="11">The sequence shown here is derived from an EMBL/GenBank/DDBJ whole genome shotgun (WGS) entry which is preliminary data.</text>
</comment>
<dbReference type="InterPro" id="IPR003395">
    <property type="entry name" value="RecF/RecN/SMC_N"/>
</dbReference>
<dbReference type="GO" id="GO:0005737">
    <property type="term" value="C:cytoplasm"/>
    <property type="evidence" value="ECO:0007669"/>
    <property type="project" value="UniProtKB-SubCell"/>
</dbReference>
<dbReference type="GO" id="GO:0006260">
    <property type="term" value="P:DNA replication"/>
    <property type="evidence" value="ECO:0007669"/>
    <property type="project" value="UniProtKB-UniRule"/>
</dbReference>
<feature type="domain" description="RecF/RecN/SMC N-terminal" evidence="10">
    <location>
        <begin position="3"/>
        <end position="349"/>
    </location>
</feature>
<keyword evidence="9" id="KW-0742">SOS response</keyword>
<protein>
    <recommendedName>
        <fullName evidence="3 9">DNA replication and repair protein RecF</fullName>
    </recommendedName>
</protein>
<evidence type="ECO:0000256" key="9">
    <source>
        <dbReference type="HAMAP-Rule" id="MF_00365"/>
    </source>
</evidence>
<reference evidence="11 12" key="1">
    <citation type="journal article" date="2015" name="Microbiome">
        <title>Genomic resolution of linkages in carbon, nitrogen, and sulfur cycling among widespread estuary sediment bacteria.</title>
        <authorList>
            <person name="Baker B.J."/>
            <person name="Lazar C.S."/>
            <person name="Teske A.P."/>
            <person name="Dick G.J."/>
        </authorList>
    </citation>
    <scope>NUCLEOTIDE SEQUENCE [LARGE SCALE GENOMIC DNA]</scope>
    <source>
        <strain evidence="11">SM23_60</strain>
    </source>
</reference>
<evidence type="ECO:0000313" key="12">
    <source>
        <dbReference type="Proteomes" id="UP000051096"/>
    </source>
</evidence>
<comment type="similarity">
    <text evidence="2 9">Belongs to the RecF family.</text>
</comment>
<dbReference type="Gene3D" id="3.40.50.300">
    <property type="entry name" value="P-loop containing nucleotide triphosphate hydrolases"/>
    <property type="match status" value="1"/>
</dbReference>
<evidence type="ECO:0000256" key="6">
    <source>
        <dbReference type="ARBA" id="ARBA00022741"/>
    </source>
</evidence>
<evidence type="ECO:0000256" key="7">
    <source>
        <dbReference type="ARBA" id="ARBA00022840"/>
    </source>
</evidence>
<gene>
    <name evidence="9" type="primary">recF</name>
    <name evidence="11" type="ORF">AMJ87_00260</name>
</gene>
<evidence type="ECO:0000256" key="3">
    <source>
        <dbReference type="ARBA" id="ARBA00020170"/>
    </source>
</evidence>
<dbReference type="HAMAP" id="MF_00365">
    <property type="entry name" value="RecF"/>
    <property type="match status" value="1"/>
</dbReference>
<keyword evidence="7 9" id="KW-0067">ATP-binding</keyword>
<dbReference type="PATRIC" id="fig|1703780.3.peg.1592"/>
<dbReference type="InterPro" id="IPR027417">
    <property type="entry name" value="P-loop_NTPase"/>
</dbReference>
<dbReference type="SUPFAM" id="SSF52540">
    <property type="entry name" value="P-loop containing nucleoside triphosphate hydrolases"/>
    <property type="match status" value="1"/>
</dbReference>
<comment type="subcellular location">
    <subcellularLocation>
        <location evidence="1 9">Cytoplasm</location>
    </subcellularLocation>
</comment>
<keyword evidence="5 9" id="KW-0235">DNA replication</keyword>
<dbReference type="Proteomes" id="UP000051096">
    <property type="component" value="Unassembled WGS sequence"/>
</dbReference>
<feature type="binding site" evidence="9">
    <location>
        <begin position="30"/>
        <end position="37"/>
    </location>
    <ligand>
        <name>ATP</name>
        <dbReference type="ChEBI" id="CHEBI:30616"/>
    </ligand>
</feature>
<dbReference type="Gene3D" id="1.20.1050.90">
    <property type="entry name" value="RecF/RecN/SMC, N-terminal domain"/>
    <property type="match status" value="1"/>
</dbReference>
<dbReference type="GO" id="GO:0003697">
    <property type="term" value="F:single-stranded DNA binding"/>
    <property type="evidence" value="ECO:0007669"/>
    <property type="project" value="UniProtKB-UniRule"/>
</dbReference>
<dbReference type="InterPro" id="IPR018078">
    <property type="entry name" value="DNA-binding_RecF_CS"/>
</dbReference>
<evidence type="ECO:0000313" key="11">
    <source>
        <dbReference type="EMBL" id="KPK73912.1"/>
    </source>
</evidence>
<comment type="function">
    <text evidence="9">The RecF protein is involved in DNA metabolism; it is required for DNA replication and normal SOS inducibility. RecF binds preferentially to single-stranded, linear DNA. It also seems to bind ATP.</text>
</comment>
<proteinExistence type="inferred from homology"/>
<dbReference type="PANTHER" id="PTHR32182:SF0">
    <property type="entry name" value="DNA REPLICATION AND REPAIR PROTEIN RECF"/>
    <property type="match status" value="1"/>
</dbReference>
<evidence type="ECO:0000256" key="1">
    <source>
        <dbReference type="ARBA" id="ARBA00004496"/>
    </source>
</evidence>
<dbReference type="EMBL" id="LJUO01000001">
    <property type="protein sequence ID" value="KPK73912.1"/>
    <property type="molecule type" value="Genomic_DNA"/>
</dbReference>
<evidence type="ECO:0000256" key="8">
    <source>
        <dbReference type="ARBA" id="ARBA00023125"/>
    </source>
</evidence>
<dbReference type="PANTHER" id="PTHR32182">
    <property type="entry name" value="DNA REPLICATION AND REPAIR PROTEIN RECF"/>
    <property type="match status" value="1"/>
</dbReference>
<dbReference type="GO" id="GO:0009432">
    <property type="term" value="P:SOS response"/>
    <property type="evidence" value="ECO:0007669"/>
    <property type="project" value="UniProtKB-UniRule"/>
</dbReference>
<keyword evidence="8 9" id="KW-0238">DNA-binding</keyword>